<evidence type="ECO:0000313" key="7">
    <source>
        <dbReference type="EMBL" id="KPV46841.1"/>
    </source>
</evidence>
<dbReference type="GO" id="GO:0016787">
    <property type="term" value="F:hydrolase activity"/>
    <property type="evidence" value="ECO:0007669"/>
    <property type="project" value="UniProtKB-KW"/>
</dbReference>
<evidence type="ECO:0000256" key="6">
    <source>
        <dbReference type="ARBA" id="ARBA00023016"/>
    </source>
</evidence>
<dbReference type="EMBL" id="LJCQ01000175">
    <property type="protein sequence ID" value="KPV46841.1"/>
    <property type="molecule type" value="Genomic_DNA"/>
</dbReference>
<evidence type="ECO:0000256" key="1">
    <source>
        <dbReference type="ARBA" id="ARBA00022649"/>
    </source>
</evidence>
<keyword evidence="9" id="KW-1185">Reference proteome</keyword>
<dbReference type="Proteomes" id="UP000050515">
    <property type="component" value="Unassembled WGS sequence"/>
</dbReference>
<evidence type="ECO:0000313" key="10">
    <source>
        <dbReference type="Proteomes" id="UP000050515"/>
    </source>
</evidence>
<dbReference type="SUPFAM" id="SSF54786">
    <property type="entry name" value="YcfA/nrd intein domain"/>
    <property type="match status" value="1"/>
</dbReference>
<evidence type="ECO:0000256" key="3">
    <source>
        <dbReference type="ARBA" id="ARBA00022759"/>
    </source>
</evidence>
<keyword evidence="4" id="KW-0378">Hydrolase</keyword>
<evidence type="ECO:0000313" key="9">
    <source>
        <dbReference type="Proteomes" id="UP000050320"/>
    </source>
</evidence>
<name>A0A0P9DAV0_9ARCH</name>
<sequence>MKALSKIGYSFDHQTGSHVILINEQNKRITAPLHDEIGKGLLKAILKQAGISMDEFSKLLK</sequence>
<dbReference type="Gene3D" id="3.30.920.30">
    <property type="entry name" value="Hypothetical protein"/>
    <property type="match status" value="1"/>
</dbReference>
<dbReference type="GO" id="GO:0004519">
    <property type="term" value="F:endonuclease activity"/>
    <property type="evidence" value="ECO:0007669"/>
    <property type="project" value="UniProtKB-KW"/>
</dbReference>
<proteinExistence type="predicted"/>
<dbReference type="EMBL" id="LKBG01000051">
    <property type="protein sequence ID" value="KQB36098.1"/>
    <property type="molecule type" value="Genomic_DNA"/>
</dbReference>
<comment type="caution">
    <text evidence="7">The sequence shown here is derived from an EMBL/GenBank/DDBJ whole genome shotgun (WGS) entry which is preliminary data.</text>
</comment>
<keyword evidence="3" id="KW-0255">Endonuclease</keyword>
<dbReference type="InterPro" id="IPR012933">
    <property type="entry name" value="HicA_mRNA_interferase"/>
</dbReference>
<keyword evidence="6" id="KW-0346">Stress response</keyword>
<evidence type="ECO:0000256" key="4">
    <source>
        <dbReference type="ARBA" id="ARBA00022801"/>
    </source>
</evidence>
<organism evidence="7 10">
    <name type="scientific">Acidiplasma aeolicum</name>
    <dbReference type="NCBI Taxonomy" id="507754"/>
    <lineage>
        <taxon>Archaea</taxon>
        <taxon>Methanobacteriati</taxon>
        <taxon>Thermoplasmatota</taxon>
        <taxon>Thermoplasmata</taxon>
        <taxon>Thermoplasmatales</taxon>
        <taxon>Ferroplasmaceae</taxon>
        <taxon>Acidiplasma</taxon>
    </lineage>
</organism>
<evidence type="ECO:0000256" key="2">
    <source>
        <dbReference type="ARBA" id="ARBA00022722"/>
    </source>
</evidence>
<evidence type="ECO:0000256" key="5">
    <source>
        <dbReference type="ARBA" id="ARBA00022884"/>
    </source>
</evidence>
<dbReference type="AlphaFoldDB" id="A0A0P9DAV0"/>
<reference evidence="8 9" key="2">
    <citation type="submission" date="2015-09" db="EMBL/GenBank/DDBJ databases">
        <title>Heavy metals and arsenic resistance mechanisms in polyextremophilic archaea of the family Ferroplasmaceae.</title>
        <authorList>
            <person name="Bulaev A.G."/>
            <person name="Kanygina A.V."/>
        </authorList>
    </citation>
    <scope>NUCLEOTIDE SEQUENCE [LARGE SCALE GENOMIC DNA]</scope>
    <source>
        <strain evidence="8 9">VT</strain>
    </source>
</reference>
<dbReference type="PATRIC" id="fig|507754.4.peg.162"/>
<dbReference type="InterPro" id="IPR038570">
    <property type="entry name" value="HicA_sf"/>
</dbReference>
<protein>
    <recommendedName>
        <fullName evidence="11">Addiction module toxin, HicA family</fullName>
    </recommendedName>
</protein>
<reference evidence="7 10" key="1">
    <citation type="submission" date="2015-09" db="EMBL/GenBank/DDBJ databases">
        <title>Draft genome sequence of Acidiplasma aeolicum DSM 18409.</title>
        <authorList>
            <person name="Hemp J."/>
        </authorList>
    </citation>
    <scope>NUCLEOTIDE SEQUENCE [LARGE SCALE GENOMIC DNA]</scope>
    <source>
        <strain evidence="7 10">V</strain>
    </source>
</reference>
<accession>A0A0P9DAV0</accession>
<dbReference type="Pfam" id="PF07927">
    <property type="entry name" value="HicA_toxin"/>
    <property type="match status" value="1"/>
</dbReference>
<dbReference type="GO" id="GO:0003729">
    <property type="term" value="F:mRNA binding"/>
    <property type="evidence" value="ECO:0007669"/>
    <property type="project" value="InterPro"/>
</dbReference>
<dbReference type="RefSeq" id="WP_054964077.1">
    <property type="nucleotide sequence ID" value="NZ_LJCQ01000175.1"/>
</dbReference>
<keyword evidence="2" id="KW-0540">Nuclease</keyword>
<evidence type="ECO:0008006" key="11">
    <source>
        <dbReference type="Google" id="ProtNLM"/>
    </source>
</evidence>
<keyword evidence="5" id="KW-0694">RNA-binding</keyword>
<dbReference type="Proteomes" id="UP000050320">
    <property type="component" value="Unassembled WGS sequence"/>
</dbReference>
<evidence type="ECO:0000313" key="8">
    <source>
        <dbReference type="EMBL" id="KQB36098.1"/>
    </source>
</evidence>
<gene>
    <name evidence="8" type="ORF">AOG54_08065</name>
    <name evidence="7" type="ORF">SE19_03725</name>
</gene>
<keyword evidence="1" id="KW-1277">Toxin-antitoxin system</keyword>